<protein>
    <recommendedName>
        <fullName evidence="3">HTH cro/C1-type domain-containing protein</fullName>
    </recommendedName>
</protein>
<keyword evidence="2" id="KW-1185">Reference proteome</keyword>
<comment type="caution">
    <text evidence="1">The sequence shown here is derived from an EMBL/GenBank/DDBJ whole genome shotgun (WGS) entry which is preliminary data.</text>
</comment>
<sequence length="419" mass="46835">MTVKSRRSGRVPPARMFAFELKGLYEGKTDSIPLGALAARLGITTDKLADYFEGKDQPSPVELALLLLSIDPATEASDVVVWQTALDFLRALVSRQPLDKKPAQILARLVRVLIDDAELSGALKLDLGELPTRSSMERKLRKASLSARQITPWVLALELARNHDLEDAGRRRVRFSERPLTLRSRASMRAADLSDLEPYVLEMPPENYVFDDLLQKMLDYDHEARKIYAQQDSDSRYSPLTVYLSDERSQPAVEAAVEEWLEAQGREIKLRSKPVLGSFWRMFLTRAKEEVEDHLDEGVALAGRAAGLYGFDTRQAEVNQMEADAFAKVMEALAGTESAIIHHGTMLVVKHAGVVVRRELSQLEVEALRRNPILTTQPDRILSELQDAVDGMAITRAGFQPDMGIEGEPPQAHWIANTD</sequence>
<name>A0ABN3TEG2_9ACTN</name>
<reference evidence="1 2" key="1">
    <citation type="journal article" date="2019" name="Int. J. Syst. Evol. Microbiol.">
        <title>The Global Catalogue of Microorganisms (GCM) 10K type strain sequencing project: providing services to taxonomists for standard genome sequencing and annotation.</title>
        <authorList>
            <consortium name="The Broad Institute Genomics Platform"/>
            <consortium name="The Broad Institute Genome Sequencing Center for Infectious Disease"/>
            <person name="Wu L."/>
            <person name="Ma J."/>
        </authorList>
    </citation>
    <scope>NUCLEOTIDE SEQUENCE [LARGE SCALE GENOMIC DNA]</scope>
    <source>
        <strain evidence="1 2">JCM 6835</strain>
    </source>
</reference>
<accession>A0ABN3TEG2</accession>
<gene>
    <name evidence="1" type="ORF">GCM10010412_096810</name>
</gene>
<organism evidence="1 2">
    <name type="scientific">Nonomuraea recticatena</name>
    <dbReference type="NCBI Taxonomy" id="46178"/>
    <lineage>
        <taxon>Bacteria</taxon>
        <taxon>Bacillati</taxon>
        <taxon>Actinomycetota</taxon>
        <taxon>Actinomycetes</taxon>
        <taxon>Streptosporangiales</taxon>
        <taxon>Streptosporangiaceae</taxon>
        <taxon>Nonomuraea</taxon>
    </lineage>
</organism>
<proteinExistence type="predicted"/>
<dbReference type="Proteomes" id="UP001501666">
    <property type="component" value="Unassembled WGS sequence"/>
</dbReference>
<evidence type="ECO:0008006" key="3">
    <source>
        <dbReference type="Google" id="ProtNLM"/>
    </source>
</evidence>
<evidence type="ECO:0000313" key="1">
    <source>
        <dbReference type="EMBL" id="GAA2699940.1"/>
    </source>
</evidence>
<evidence type="ECO:0000313" key="2">
    <source>
        <dbReference type="Proteomes" id="UP001501666"/>
    </source>
</evidence>
<dbReference type="EMBL" id="BAAATE010000058">
    <property type="protein sequence ID" value="GAA2699940.1"/>
    <property type="molecule type" value="Genomic_DNA"/>
</dbReference>